<name>A0A2W5TXB5_9BACT</name>
<keyword evidence="2" id="KW-0732">Signal</keyword>
<evidence type="ECO:0000256" key="2">
    <source>
        <dbReference type="SAM" id="SignalP"/>
    </source>
</evidence>
<reference evidence="3 4" key="1">
    <citation type="submission" date="2017-08" db="EMBL/GenBank/DDBJ databases">
        <title>Infants hospitalized years apart are colonized by the same room-sourced microbial strains.</title>
        <authorList>
            <person name="Brooks B."/>
            <person name="Olm M.R."/>
            <person name="Firek B.A."/>
            <person name="Baker R."/>
            <person name="Thomas B.C."/>
            <person name="Morowitz M.J."/>
            <person name="Banfield J.F."/>
        </authorList>
    </citation>
    <scope>NUCLEOTIDE SEQUENCE [LARGE SCALE GENOMIC DNA]</scope>
    <source>
        <strain evidence="3">S2_003_000_R2_14</strain>
    </source>
</reference>
<evidence type="ECO:0000256" key="1">
    <source>
        <dbReference type="SAM" id="MobiDB-lite"/>
    </source>
</evidence>
<feature type="signal peptide" evidence="2">
    <location>
        <begin position="1"/>
        <end position="21"/>
    </location>
</feature>
<evidence type="ECO:0008006" key="5">
    <source>
        <dbReference type="Google" id="ProtNLM"/>
    </source>
</evidence>
<proteinExistence type="predicted"/>
<evidence type="ECO:0000313" key="4">
    <source>
        <dbReference type="Proteomes" id="UP000249061"/>
    </source>
</evidence>
<accession>A0A2W5TXB5</accession>
<dbReference type="AlphaFoldDB" id="A0A2W5TXB5"/>
<evidence type="ECO:0000313" key="3">
    <source>
        <dbReference type="EMBL" id="PZR18797.1"/>
    </source>
</evidence>
<organism evidence="3 4">
    <name type="scientific">Archangium gephyra</name>
    <dbReference type="NCBI Taxonomy" id="48"/>
    <lineage>
        <taxon>Bacteria</taxon>
        <taxon>Pseudomonadati</taxon>
        <taxon>Myxococcota</taxon>
        <taxon>Myxococcia</taxon>
        <taxon>Myxococcales</taxon>
        <taxon>Cystobacterineae</taxon>
        <taxon>Archangiaceae</taxon>
        <taxon>Archangium</taxon>
    </lineage>
</organism>
<comment type="caution">
    <text evidence="3">The sequence shown here is derived from an EMBL/GenBank/DDBJ whole genome shotgun (WGS) entry which is preliminary data.</text>
</comment>
<sequence length="337" mass="37173">MRSLIRGVLELAVLLSSIASAQMLNDQTPPQHRIVHKNLIAVRYNPLGLLYDGRFSYRFRLYESESKVLRDNFIGVGLAPTASPAFIRIGPYVEFNPWTVLGFWSAIQVVQYFGSFDLLQSFPGAQSNFSDTAIRAATATKQPTNGWELTIGANFNVKVGPIVVRSFARLIHGNMAIRPGDRVYYDQFYDVLAPNGGWTFTADADVLWQGLENRLVIGARYTATAPLYDPARHLDPNDPVQAADNSMHRVGPLVGYTFKSIDGDAFNNPTLFVLIQWWAKHRWRTGADVTGALPLMGLGFQITGDFLPLKPPAKDAPAAEPVMPAPAAQETPAPTNQ</sequence>
<dbReference type="EMBL" id="QFQP01000001">
    <property type="protein sequence ID" value="PZR18797.1"/>
    <property type="molecule type" value="Genomic_DNA"/>
</dbReference>
<dbReference type="Proteomes" id="UP000249061">
    <property type="component" value="Unassembled WGS sequence"/>
</dbReference>
<protein>
    <recommendedName>
        <fullName evidence="5">Transporter</fullName>
    </recommendedName>
</protein>
<feature type="chain" id="PRO_5015962895" description="Transporter" evidence="2">
    <location>
        <begin position="22"/>
        <end position="337"/>
    </location>
</feature>
<feature type="compositionally biased region" description="Low complexity" evidence="1">
    <location>
        <begin position="315"/>
        <end position="337"/>
    </location>
</feature>
<gene>
    <name evidence="3" type="ORF">DI536_02650</name>
</gene>
<feature type="region of interest" description="Disordered" evidence="1">
    <location>
        <begin position="311"/>
        <end position="337"/>
    </location>
</feature>